<dbReference type="PROSITE" id="PS01117">
    <property type="entry name" value="HTH_MARR_1"/>
    <property type="match status" value="1"/>
</dbReference>
<dbReference type="PATRIC" id="fig|1121305.3.peg.2222"/>
<reference evidence="5 6" key="1">
    <citation type="submission" date="2016-02" db="EMBL/GenBank/DDBJ databases">
        <title>Genome sequence of Clostridium colicanis DSM 13634.</title>
        <authorList>
            <person name="Poehlein A."/>
            <person name="Daniel R."/>
        </authorList>
    </citation>
    <scope>NUCLEOTIDE SEQUENCE [LARGE SCALE GENOMIC DNA]</scope>
    <source>
        <strain evidence="5 6">DSM 13634</strain>
    </source>
</reference>
<evidence type="ECO:0000256" key="3">
    <source>
        <dbReference type="ARBA" id="ARBA00023163"/>
    </source>
</evidence>
<evidence type="ECO:0000313" key="6">
    <source>
        <dbReference type="Proteomes" id="UP000075374"/>
    </source>
</evidence>
<dbReference type="PROSITE" id="PS50995">
    <property type="entry name" value="HTH_MARR_2"/>
    <property type="match status" value="1"/>
</dbReference>
<evidence type="ECO:0000256" key="2">
    <source>
        <dbReference type="ARBA" id="ARBA00023125"/>
    </source>
</evidence>
<sequence>MSILHRQSQIYINYSLKKFNISSAEYSFLMYLYRNNGATQDELSSYLYIDKAATARAIKSLEEKGYVIKSKDNLDKRYNRVYLTNKAIAYKDKIREAVWGWNKLLTKDIDPQDLDLIVSSLEKMVSTVENTDIKKELEGL</sequence>
<dbReference type="PRINTS" id="PR00598">
    <property type="entry name" value="HTHMARR"/>
</dbReference>
<evidence type="ECO:0000259" key="4">
    <source>
        <dbReference type="PROSITE" id="PS50995"/>
    </source>
</evidence>
<dbReference type="Proteomes" id="UP000075374">
    <property type="component" value="Unassembled WGS sequence"/>
</dbReference>
<evidence type="ECO:0000313" key="5">
    <source>
        <dbReference type="EMBL" id="KYH28084.1"/>
    </source>
</evidence>
<dbReference type="Gene3D" id="1.10.10.10">
    <property type="entry name" value="Winged helix-like DNA-binding domain superfamily/Winged helix DNA-binding domain"/>
    <property type="match status" value="1"/>
</dbReference>
<accession>A0A151AKC9</accession>
<keyword evidence="3" id="KW-0804">Transcription</keyword>
<proteinExistence type="predicted"/>
<dbReference type="Pfam" id="PF12802">
    <property type="entry name" value="MarR_2"/>
    <property type="match status" value="1"/>
</dbReference>
<evidence type="ECO:0000256" key="1">
    <source>
        <dbReference type="ARBA" id="ARBA00023015"/>
    </source>
</evidence>
<dbReference type="PANTHER" id="PTHR42756:SF2">
    <property type="entry name" value="MARR FAMILY REGULATORY PROTEIN"/>
    <property type="match status" value="1"/>
</dbReference>
<gene>
    <name evidence="5" type="primary">hpr_1</name>
    <name evidence="5" type="ORF">CLCOL_22180</name>
</gene>
<dbReference type="InterPro" id="IPR000835">
    <property type="entry name" value="HTH_MarR-typ"/>
</dbReference>
<dbReference type="InterPro" id="IPR023187">
    <property type="entry name" value="Tscrpt_reg_MarR-type_CS"/>
</dbReference>
<dbReference type="InterPro" id="IPR036390">
    <property type="entry name" value="WH_DNA-bd_sf"/>
</dbReference>
<dbReference type="EMBL" id="LTBB01000013">
    <property type="protein sequence ID" value="KYH28084.1"/>
    <property type="molecule type" value="Genomic_DNA"/>
</dbReference>
<organism evidence="5 6">
    <name type="scientific">Clostridium colicanis DSM 13634</name>
    <dbReference type="NCBI Taxonomy" id="1121305"/>
    <lineage>
        <taxon>Bacteria</taxon>
        <taxon>Bacillati</taxon>
        <taxon>Bacillota</taxon>
        <taxon>Clostridia</taxon>
        <taxon>Eubacteriales</taxon>
        <taxon>Clostridiaceae</taxon>
        <taxon>Clostridium</taxon>
    </lineage>
</organism>
<keyword evidence="2" id="KW-0238">DNA-binding</keyword>
<keyword evidence="6" id="KW-1185">Reference proteome</keyword>
<comment type="caution">
    <text evidence="5">The sequence shown here is derived from an EMBL/GenBank/DDBJ whole genome shotgun (WGS) entry which is preliminary data.</text>
</comment>
<dbReference type="AlphaFoldDB" id="A0A151AKC9"/>
<dbReference type="InterPro" id="IPR036388">
    <property type="entry name" value="WH-like_DNA-bd_sf"/>
</dbReference>
<dbReference type="GO" id="GO:0003677">
    <property type="term" value="F:DNA binding"/>
    <property type="evidence" value="ECO:0007669"/>
    <property type="project" value="UniProtKB-KW"/>
</dbReference>
<name>A0A151AKC9_9CLOT</name>
<dbReference type="SMART" id="SM00347">
    <property type="entry name" value="HTH_MARR"/>
    <property type="match status" value="1"/>
</dbReference>
<feature type="domain" description="HTH marR-type" evidence="4">
    <location>
        <begin position="1"/>
        <end position="126"/>
    </location>
</feature>
<keyword evidence="1" id="KW-0805">Transcription regulation</keyword>
<dbReference type="SUPFAM" id="SSF46785">
    <property type="entry name" value="Winged helix' DNA-binding domain"/>
    <property type="match status" value="1"/>
</dbReference>
<dbReference type="GO" id="GO:0003700">
    <property type="term" value="F:DNA-binding transcription factor activity"/>
    <property type="evidence" value="ECO:0007669"/>
    <property type="project" value="InterPro"/>
</dbReference>
<protein>
    <submittedName>
        <fullName evidence="5">HTH-type transcriptional regulator Hpr</fullName>
    </submittedName>
</protein>
<dbReference type="STRING" id="1121305.CLCOL_22180"/>
<dbReference type="PANTHER" id="PTHR42756">
    <property type="entry name" value="TRANSCRIPTIONAL REGULATOR, MARR"/>
    <property type="match status" value="1"/>
</dbReference>